<dbReference type="AlphaFoldDB" id="A0A087SXU5"/>
<feature type="non-terminal residue" evidence="1">
    <location>
        <position position="40"/>
    </location>
</feature>
<accession>A0A087SXU5</accession>
<reference evidence="1 2" key="1">
    <citation type="submission" date="2013-11" db="EMBL/GenBank/DDBJ databases">
        <title>Genome sequencing of Stegodyphus mimosarum.</title>
        <authorList>
            <person name="Bechsgaard J."/>
        </authorList>
    </citation>
    <scope>NUCLEOTIDE SEQUENCE [LARGE SCALE GENOMIC DNA]</scope>
</reference>
<dbReference type="Proteomes" id="UP000054359">
    <property type="component" value="Unassembled WGS sequence"/>
</dbReference>
<gene>
    <name evidence="1" type="ORF">X975_13558</name>
</gene>
<keyword evidence="2" id="KW-1185">Reference proteome</keyword>
<dbReference type="EMBL" id="KK112446">
    <property type="protein sequence ID" value="KFM57684.1"/>
    <property type="molecule type" value="Genomic_DNA"/>
</dbReference>
<proteinExistence type="predicted"/>
<sequence>RIDVSSKALVSNKNHKEQLYYTQLFKLTADSHFDILLSPV</sequence>
<organism evidence="1 2">
    <name type="scientific">Stegodyphus mimosarum</name>
    <name type="common">African social velvet spider</name>
    <dbReference type="NCBI Taxonomy" id="407821"/>
    <lineage>
        <taxon>Eukaryota</taxon>
        <taxon>Metazoa</taxon>
        <taxon>Ecdysozoa</taxon>
        <taxon>Arthropoda</taxon>
        <taxon>Chelicerata</taxon>
        <taxon>Arachnida</taxon>
        <taxon>Araneae</taxon>
        <taxon>Araneomorphae</taxon>
        <taxon>Entelegynae</taxon>
        <taxon>Eresoidea</taxon>
        <taxon>Eresidae</taxon>
        <taxon>Stegodyphus</taxon>
    </lineage>
</organism>
<evidence type="ECO:0000313" key="1">
    <source>
        <dbReference type="EMBL" id="KFM57684.1"/>
    </source>
</evidence>
<name>A0A087SXU5_STEMI</name>
<evidence type="ECO:0000313" key="2">
    <source>
        <dbReference type="Proteomes" id="UP000054359"/>
    </source>
</evidence>
<protein>
    <submittedName>
        <fullName evidence="1">Uncharacterized protein</fullName>
    </submittedName>
</protein>
<feature type="non-terminal residue" evidence="1">
    <location>
        <position position="1"/>
    </location>
</feature>